<evidence type="ECO:0000313" key="3">
    <source>
        <dbReference type="Proteomes" id="UP000626109"/>
    </source>
</evidence>
<feature type="transmembrane region" description="Helical" evidence="1">
    <location>
        <begin position="37"/>
        <end position="58"/>
    </location>
</feature>
<keyword evidence="1" id="KW-0812">Transmembrane</keyword>
<proteinExistence type="predicted"/>
<accession>A0A813ILZ3</accession>
<dbReference type="EMBL" id="CAJNNW010013828">
    <property type="protein sequence ID" value="CAE8655854.1"/>
    <property type="molecule type" value="Genomic_DNA"/>
</dbReference>
<gene>
    <name evidence="2" type="ORF">PGLA2088_LOCUS11850</name>
</gene>
<name>A0A813ILZ3_POLGL</name>
<dbReference type="Pfam" id="PF08855">
    <property type="entry name" value="DUF1825"/>
    <property type="match status" value="1"/>
</dbReference>
<protein>
    <submittedName>
        <fullName evidence="2">Uncharacterized protein</fullName>
    </submittedName>
</protein>
<dbReference type="InterPro" id="IPR014954">
    <property type="entry name" value="DUF1825"/>
</dbReference>
<dbReference type="AlphaFoldDB" id="A0A813ILZ3"/>
<comment type="caution">
    <text evidence="2">The sequence shown here is derived from an EMBL/GenBank/DDBJ whole genome shotgun (WGS) entry which is preliminary data.</text>
</comment>
<organism evidence="2 3">
    <name type="scientific">Polarella glacialis</name>
    <name type="common">Dinoflagellate</name>
    <dbReference type="NCBI Taxonomy" id="89957"/>
    <lineage>
        <taxon>Eukaryota</taxon>
        <taxon>Sar</taxon>
        <taxon>Alveolata</taxon>
        <taxon>Dinophyceae</taxon>
        <taxon>Suessiales</taxon>
        <taxon>Suessiaceae</taxon>
        <taxon>Polarella</taxon>
    </lineage>
</organism>
<sequence length="395" mass="42850">MCSWRSGPGLLLDDGLSRATGAFGRPQRLARRVRQRALLLTTAALVVAVAVTVTWPAVQVSVRSFVALRGDRRASILRHRGAEMLRAAAGRDALEVEVVESSSAEFAMDYALPIGPSCPFRSSIMEGGALDNELAYVVSEATGQSGEFGMLATQVAAGIQPDPRRSKKVGMEMNQQGERLKGVLDKMETSTDFQAMEAYMTMELNARKVGAVSMRTVQALVTWQGQGLIAMADNQPMPPTPPGVDFAAVANAAPGTMGGNPKERMFCQPALPRTLPFSAMEFDAVESEESQLLQVEYRKLVKDHQQLVGLGESFGDFDAAGKEYYLDQFAGITTRWKELFVSAREAGVRPSAGFQAFSKEYLSRASLSPAAYFDLVQEVHSQIKQQVQASVQAGR</sequence>
<keyword evidence="1" id="KW-0472">Membrane</keyword>
<reference evidence="2" key="1">
    <citation type="submission" date="2021-02" db="EMBL/GenBank/DDBJ databases">
        <authorList>
            <person name="Dougan E. K."/>
            <person name="Rhodes N."/>
            <person name="Thang M."/>
            <person name="Chan C."/>
        </authorList>
    </citation>
    <scope>NUCLEOTIDE SEQUENCE</scope>
</reference>
<evidence type="ECO:0000313" key="2">
    <source>
        <dbReference type="EMBL" id="CAE8655854.1"/>
    </source>
</evidence>
<evidence type="ECO:0000256" key="1">
    <source>
        <dbReference type="SAM" id="Phobius"/>
    </source>
</evidence>
<dbReference type="Proteomes" id="UP000626109">
    <property type="component" value="Unassembled WGS sequence"/>
</dbReference>
<keyword evidence="1" id="KW-1133">Transmembrane helix</keyword>